<feature type="transmembrane region" description="Helical" evidence="13">
    <location>
        <begin position="54"/>
        <end position="74"/>
    </location>
</feature>
<dbReference type="Gene3D" id="6.10.340.10">
    <property type="match status" value="1"/>
</dbReference>
<dbReference type="SUPFAM" id="SSF55785">
    <property type="entry name" value="PYP-like sensor domain (PAS domain)"/>
    <property type="match status" value="1"/>
</dbReference>
<dbReference type="GO" id="GO:0000156">
    <property type="term" value="F:phosphorelay response regulator activity"/>
    <property type="evidence" value="ECO:0007669"/>
    <property type="project" value="TreeGrafter"/>
</dbReference>
<dbReference type="Pfam" id="PF00989">
    <property type="entry name" value="PAS"/>
    <property type="match status" value="1"/>
</dbReference>
<evidence type="ECO:0000256" key="2">
    <source>
        <dbReference type="ARBA" id="ARBA00004141"/>
    </source>
</evidence>
<evidence type="ECO:0000256" key="11">
    <source>
        <dbReference type="ARBA" id="ARBA00023012"/>
    </source>
</evidence>
<evidence type="ECO:0000313" key="17">
    <source>
        <dbReference type="EMBL" id="PRR72897.1"/>
    </source>
</evidence>
<feature type="domain" description="PAS" evidence="15">
    <location>
        <begin position="133"/>
        <end position="196"/>
    </location>
</feature>
<dbReference type="InterPro" id="IPR003594">
    <property type="entry name" value="HATPase_dom"/>
</dbReference>
<keyword evidence="12 13" id="KW-0472">Membrane</keyword>
<dbReference type="Pfam" id="PF00512">
    <property type="entry name" value="HisKA"/>
    <property type="match status" value="1"/>
</dbReference>
<dbReference type="PRINTS" id="PR00344">
    <property type="entry name" value="BCTRLSENSOR"/>
</dbReference>
<dbReference type="EMBL" id="PVXM01000025">
    <property type="protein sequence ID" value="PRR72897.1"/>
    <property type="molecule type" value="Genomic_DNA"/>
</dbReference>
<dbReference type="PROSITE" id="PS50112">
    <property type="entry name" value="PAS"/>
    <property type="match status" value="1"/>
</dbReference>
<evidence type="ECO:0000256" key="7">
    <source>
        <dbReference type="ARBA" id="ARBA00022741"/>
    </source>
</evidence>
<sequence length="479" mass="52836">MRSLALKITVNFMVLLFLSLTAAGVFLRQAVKSVLDGAGLTPSQVNTAAGHLEGILLLSAVAIVVVMAVGTFLISREIIMPLRALLPLTRRIAEGDLEQRLEVQNHDEIGVLSHHLNVMVETLRNTLREIVEERNKIQAIIASMGDALLTVDQVGRIMLLNPAAEAMLGKKEEEVVRKYLLEVIRSHEVDKMVKEIIASGEPREIETRLFPTTNQFFKINGSPIISTQKRVVGAALTIRDMTAMRRLEKMRTEFVANVSHELRTPLTSIRGFVETLLEGAMEDPQLCRRFLSIINKEARRLQQLIDDLLTLSRLESGGIERSRGMTVFKPVLDGVLATVEHLAAEKGIILETAIAEDIPPLAMGENYLSQVLLNLIDNAIKYTPAGGRVTVRAAKEEDGIRVEVEDTGIGIPAESLPRVFERFYRVDKARSREMGGTGLGLAIVKHIVEVHGGRVGVESRPGQGSRFFFIVPAAEEGKN</sequence>
<dbReference type="GO" id="GO:0016020">
    <property type="term" value="C:membrane"/>
    <property type="evidence" value="ECO:0007669"/>
    <property type="project" value="UniProtKB-SubCell"/>
</dbReference>
<dbReference type="GO" id="GO:0030295">
    <property type="term" value="F:protein kinase activator activity"/>
    <property type="evidence" value="ECO:0007669"/>
    <property type="project" value="TreeGrafter"/>
</dbReference>
<dbReference type="PANTHER" id="PTHR42878">
    <property type="entry name" value="TWO-COMPONENT HISTIDINE KINASE"/>
    <property type="match status" value="1"/>
</dbReference>
<dbReference type="PROSITE" id="PS50885">
    <property type="entry name" value="HAMP"/>
    <property type="match status" value="1"/>
</dbReference>
<dbReference type="GO" id="GO:0007234">
    <property type="term" value="P:osmosensory signaling via phosphorelay pathway"/>
    <property type="evidence" value="ECO:0007669"/>
    <property type="project" value="TreeGrafter"/>
</dbReference>
<keyword evidence="6 13" id="KW-0812">Transmembrane</keyword>
<dbReference type="InterPro" id="IPR003660">
    <property type="entry name" value="HAMP_dom"/>
</dbReference>
<organism evidence="17 18">
    <name type="scientific">Neomoorella humiferrea</name>
    <dbReference type="NCBI Taxonomy" id="676965"/>
    <lineage>
        <taxon>Bacteria</taxon>
        <taxon>Bacillati</taxon>
        <taxon>Bacillota</taxon>
        <taxon>Clostridia</taxon>
        <taxon>Neomoorellales</taxon>
        <taxon>Neomoorellaceae</taxon>
        <taxon>Neomoorella</taxon>
    </lineage>
</organism>
<dbReference type="CDD" id="cd06225">
    <property type="entry name" value="HAMP"/>
    <property type="match status" value="1"/>
</dbReference>
<feature type="domain" description="HAMP" evidence="16">
    <location>
        <begin position="76"/>
        <end position="128"/>
    </location>
</feature>
<protein>
    <recommendedName>
        <fullName evidence="3">histidine kinase</fullName>
        <ecNumber evidence="3">2.7.13.3</ecNumber>
    </recommendedName>
</protein>
<evidence type="ECO:0000256" key="5">
    <source>
        <dbReference type="ARBA" id="ARBA00022679"/>
    </source>
</evidence>
<comment type="subcellular location">
    <subcellularLocation>
        <location evidence="2">Membrane</location>
        <topology evidence="2">Multi-pass membrane protein</topology>
    </subcellularLocation>
</comment>
<keyword evidence="11" id="KW-0902">Two-component regulatory system</keyword>
<dbReference type="SMART" id="SM00387">
    <property type="entry name" value="HATPase_c"/>
    <property type="match status" value="1"/>
</dbReference>
<dbReference type="Pfam" id="PF00672">
    <property type="entry name" value="HAMP"/>
    <property type="match status" value="1"/>
</dbReference>
<dbReference type="CDD" id="cd00130">
    <property type="entry name" value="PAS"/>
    <property type="match status" value="1"/>
</dbReference>
<gene>
    <name evidence="17" type="primary">phoR</name>
    <name evidence="17" type="ORF">MOHU_13190</name>
</gene>
<reference evidence="17 18" key="1">
    <citation type="submission" date="2018-03" db="EMBL/GenBank/DDBJ databases">
        <title>Genome sequence of Moorella humiferrea DSM 23265.</title>
        <authorList>
            <person name="Poehlein A."/>
            <person name="Daniel R."/>
        </authorList>
    </citation>
    <scope>NUCLEOTIDE SEQUENCE [LARGE SCALE GENOMIC DNA]</scope>
    <source>
        <strain evidence="17 18">DSM 23265</strain>
    </source>
</reference>
<dbReference type="Pfam" id="PF02518">
    <property type="entry name" value="HATPase_c"/>
    <property type="match status" value="1"/>
</dbReference>
<dbReference type="SUPFAM" id="SSF47384">
    <property type="entry name" value="Homodimeric domain of signal transducing histidine kinase"/>
    <property type="match status" value="1"/>
</dbReference>
<dbReference type="InterPro" id="IPR050351">
    <property type="entry name" value="BphY/WalK/GraS-like"/>
</dbReference>
<dbReference type="CDD" id="cd16922">
    <property type="entry name" value="HATPase_EvgS-ArcB-TorS-like"/>
    <property type="match status" value="1"/>
</dbReference>
<dbReference type="AlphaFoldDB" id="A0A2T0AS79"/>
<feature type="domain" description="Histidine kinase" evidence="14">
    <location>
        <begin position="257"/>
        <end position="475"/>
    </location>
</feature>
<keyword evidence="10 13" id="KW-1133">Transmembrane helix</keyword>
<dbReference type="Proteomes" id="UP000238415">
    <property type="component" value="Unassembled WGS sequence"/>
</dbReference>
<dbReference type="FunFam" id="3.30.565.10:FF:000006">
    <property type="entry name" value="Sensor histidine kinase WalK"/>
    <property type="match status" value="1"/>
</dbReference>
<evidence type="ECO:0000259" key="16">
    <source>
        <dbReference type="PROSITE" id="PS50885"/>
    </source>
</evidence>
<dbReference type="InterPro" id="IPR005467">
    <property type="entry name" value="His_kinase_dom"/>
</dbReference>
<dbReference type="Gene3D" id="3.30.565.10">
    <property type="entry name" value="Histidine kinase-like ATPase, C-terminal domain"/>
    <property type="match status" value="1"/>
</dbReference>
<evidence type="ECO:0000259" key="15">
    <source>
        <dbReference type="PROSITE" id="PS50112"/>
    </source>
</evidence>
<dbReference type="PANTHER" id="PTHR42878:SF7">
    <property type="entry name" value="SENSOR HISTIDINE KINASE GLRK"/>
    <property type="match status" value="1"/>
</dbReference>
<evidence type="ECO:0000256" key="3">
    <source>
        <dbReference type="ARBA" id="ARBA00012438"/>
    </source>
</evidence>
<dbReference type="FunFam" id="1.10.287.130:FF:000001">
    <property type="entry name" value="Two-component sensor histidine kinase"/>
    <property type="match status" value="1"/>
</dbReference>
<dbReference type="Gene3D" id="1.10.287.130">
    <property type="match status" value="1"/>
</dbReference>
<evidence type="ECO:0000256" key="6">
    <source>
        <dbReference type="ARBA" id="ARBA00022692"/>
    </source>
</evidence>
<keyword evidence="5 17" id="KW-0808">Transferase</keyword>
<dbReference type="InterPro" id="IPR036890">
    <property type="entry name" value="HATPase_C_sf"/>
</dbReference>
<dbReference type="InterPro" id="IPR013767">
    <property type="entry name" value="PAS_fold"/>
</dbReference>
<evidence type="ECO:0000313" key="18">
    <source>
        <dbReference type="Proteomes" id="UP000238415"/>
    </source>
</evidence>
<comment type="catalytic activity">
    <reaction evidence="1">
        <text>ATP + protein L-histidine = ADP + protein N-phospho-L-histidine.</text>
        <dbReference type="EC" id="2.7.13.3"/>
    </reaction>
</comment>
<name>A0A2T0AS79_9FIRM</name>
<proteinExistence type="predicted"/>
<keyword evidence="8" id="KW-0418">Kinase</keyword>
<dbReference type="NCBIfam" id="TIGR00229">
    <property type="entry name" value="sensory_box"/>
    <property type="match status" value="1"/>
</dbReference>
<dbReference type="OrthoDB" id="9796330at2"/>
<evidence type="ECO:0000259" key="14">
    <source>
        <dbReference type="PROSITE" id="PS50109"/>
    </source>
</evidence>
<comment type="caution">
    <text evidence="17">The sequence shown here is derived from an EMBL/GenBank/DDBJ whole genome shotgun (WGS) entry which is preliminary data.</text>
</comment>
<dbReference type="InterPro" id="IPR004358">
    <property type="entry name" value="Sig_transdc_His_kin-like_C"/>
</dbReference>
<keyword evidence="9" id="KW-0067">ATP-binding</keyword>
<keyword evidence="4" id="KW-0597">Phosphoprotein</keyword>
<dbReference type="InterPro" id="IPR003661">
    <property type="entry name" value="HisK_dim/P_dom"/>
</dbReference>
<dbReference type="RefSeq" id="WP_106005297.1">
    <property type="nucleotide sequence ID" value="NZ_CP136419.1"/>
</dbReference>
<evidence type="ECO:0000256" key="10">
    <source>
        <dbReference type="ARBA" id="ARBA00022989"/>
    </source>
</evidence>
<dbReference type="NCBIfam" id="NF046044">
    <property type="entry name" value="PnpS"/>
    <property type="match status" value="1"/>
</dbReference>
<dbReference type="EC" id="2.7.13.3" evidence="3"/>
<dbReference type="Gene3D" id="3.30.450.20">
    <property type="entry name" value="PAS domain"/>
    <property type="match status" value="1"/>
</dbReference>
<dbReference type="GO" id="GO:0000155">
    <property type="term" value="F:phosphorelay sensor kinase activity"/>
    <property type="evidence" value="ECO:0007669"/>
    <property type="project" value="InterPro"/>
</dbReference>
<keyword evidence="7" id="KW-0547">Nucleotide-binding</keyword>
<accession>A0A2T0AS79</accession>
<dbReference type="SMART" id="SM00388">
    <property type="entry name" value="HisKA"/>
    <property type="match status" value="1"/>
</dbReference>
<dbReference type="InterPro" id="IPR000014">
    <property type="entry name" value="PAS"/>
</dbReference>
<dbReference type="SUPFAM" id="SSF55874">
    <property type="entry name" value="ATPase domain of HSP90 chaperone/DNA topoisomerase II/histidine kinase"/>
    <property type="match status" value="1"/>
</dbReference>
<dbReference type="SMART" id="SM00091">
    <property type="entry name" value="PAS"/>
    <property type="match status" value="1"/>
</dbReference>
<evidence type="ECO:0000256" key="12">
    <source>
        <dbReference type="ARBA" id="ARBA00023136"/>
    </source>
</evidence>
<dbReference type="InterPro" id="IPR035965">
    <property type="entry name" value="PAS-like_dom_sf"/>
</dbReference>
<dbReference type="SMART" id="SM00304">
    <property type="entry name" value="HAMP"/>
    <property type="match status" value="1"/>
</dbReference>
<evidence type="ECO:0000256" key="4">
    <source>
        <dbReference type="ARBA" id="ARBA00022553"/>
    </source>
</evidence>
<evidence type="ECO:0000256" key="13">
    <source>
        <dbReference type="SAM" id="Phobius"/>
    </source>
</evidence>
<dbReference type="PROSITE" id="PS50109">
    <property type="entry name" value="HIS_KIN"/>
    <property type="match status" value="1"/>
</dbReference>
<evidence type="ECO:0000256" key="9">
    <source>
        <dbReference type="ARBA" id="ARBA00022840"/>
    </source>
</evidence>
<evidence type="ECO:0000256" key="1">
    <source>
        <dbReference type="ARBA" id="ARBA00000085"/>
    </source>
</evidence>
<evidence type="ECO:0000256" key="8">
    <source>
        <dbReference type="ARBA" id="ARBA00022777"/>
    </source>
</evidence>
<dbReference type="GO" id="GO:0006355">
    <property type="term" value="P:regulation of DNA-templated transcription"/>
    <property type="evidence" value="ECO:0007669"/>
    <property type="project" value="InterPro"/>
</dbReference>
<dbReference type="CDD" id="cd00082">
    <property type="entry name" value="HisKA"/>
    <property type="match status" value="1"/>
</dbReference>
<keyword evidence="18" id="KW-1185">Reference proteome</keyword>
<dbReference type="SUPFAM" id="SSF158472">
    <property type="entry name" value="HAMP domain-like"/>
    <property type="match status" value="1"/>
</dbReference>
<dbReference type="InterPro" id="IPR036097">
    <property type="entry name" value="HisK_dim/P_sf"/>
</dbReference>
<dbReference type="GO" id="GO:0005524">
    <property type="term" value="F:ATP binding"/>
    <property type="evidence" value="ECO:0007669"/>
    <property type="project" value="UniProtKB-KW"/>
</dbReference>